<gene>
    <name evidence="4" type="ORF">DGAL_LOCUS8676</name>
</gene>
<proteinExistence type="inferred from homology"/>
<dbReference type="AlphaFoldDB" id="A0A8J2WK68"/>
<dbReference type="GO" id="GO:0099078">
    <property type="term" value="C:BORC complex"/>
    <property type="evidence" value="ECO:0007669"/>
    <property type="project" value="TreeGrafter"/>
</dbReference>
<dbReference type="PANTHER" id="PTHR13511:SF0">
    <property type="entry name" value="KXDL MOTIF-CONTAINING PROTEIN 1"/>
    <property type="match status" value="1"/>
</dbReference>
<dbReference type="PANTHER" id="PTHR13511">
    <property type="entry name" value="KXDL MOTIF-CONTAINING PROTEIN 1"/>
    <property type="match status" value="1"/>
</dbReference>
<comment type="caution">
    <text evidence="4">The sequence shown here is derived from an EMBL/GenBank/DDBJ whole genome shotgun (WGS) entry which is preliminary data.</text>
</comment>
<accession>A0A8J2WK68</accession>
<dbReference type="OrthoDB" id="10258877at2759"/>
<keyword evidence="5" id="KW-1185">Reference proteome</keyword>
<dbReference type="InterPro" id="IPR019371">
    <property type="entry name" value="KxDL_dom"/>
</dbReference>
<feature type="domain" description="KxDL" evidence="3">
    <location>
        <begin position="30"/>
        <end position="114"/>
    </location>
</feature>
<evidence type="ECO:0000256" key="2">
    <source>
        <dbReference type="SAM" id="Coils"/>
    </source>
</evidence>
<sequence length="135" mass="15800">MENYLSMHESELGFECFSNFTPAEVFVQGLAGFTNQHDIDHIIRAQKQMLQRFEKTNEMLVNCNTLSQVHLQKANVEFKKHAQLLNEIKRDLENIFKRIKTMKAKAATQYPHQYEDAISKIQTPIEEEDEKIKDA</sequence>
<evidence type="ECO:0000313" key="4">
    <source>
        <dbReference type="EMBL" id="CAH0105619.1"/>
    </source>
</evidence>
<feature type="coiled-coil region" evidence="2">
    <location>
        <begin position="71"/>
        <end position="105"/>
    </location>
</feature>
<evidence type="ECO:0000313" key="5">
    <source>
        <dbReference type="Proteomes" id="UP000789390"/>
    </source>
</evidence>
<organism evidence="4 5">
    <name type="scientific">Daphnia galeata</name>
    <dbReference type="NCBI Taxonomy" id="27404"/>
    <lineage>
        <taxon>Eukaryota</taxon>
        <taxon>Metazoa</taxon>
        <taxon>Ecdysozoa</taxon>
        <taxon>Arthropoda</taxon>
        <taxon>Crustacea</taxon>
        <taxon>Branchiopoda</taxon>
        <taxon>Diplostraca</taxon>
        <taxon>Cladocera</taxon>
        <taxon>Anomopoda</taxon>
        <taxon>Daphniidae</taxon>
        <taxon>Daphnia</taxon>
    </lineage>
</organism>
<dbReference type="InterPro" id="IPR039843">
    <property type="entry name" value="KXD1-like"/>
</dbReference>
<protein>
    <recommendedName>
        <fullName evidence="3">KxDL domain-containing protein</fullName>
    </recommendedName>
</protein>
<dbReference type="Pfam" id="PF10241">
    <property type="entry name" value="KxDL"/>
    <property type="match status" value="1"/>
</dbReference>
<evidence type="ECO:0000259" key="3">
    <source>
        <dbReference type="Pfam" id="PF10241"/>
    </source>
</evidence>
<evidence type="ECO:0000256" key="1">
    <source>
        <dbReference type="ARBA" id="ARBA00005913"/>
    </source>
</evidence>
<comment type="similarity">
    <text evidence="1">Belongs to the KXD1 family.</text>
</comment>
<dbReference type="GO" id="GO:0032418">
    <property type="term" value="P:lysosome localization"/>
    <property type="evidence" value="ECO:0007669"/>
    <property type="project" value="TreeGrafter"/>
</dbReference>
<dbReference type="Proteomes" id="UP000789390">
    <property type="component" value="Unassembled WGS sequence"/>
</dbReference>
<keyword evidence="2" id="KW-0175">Coiled coil</keyword>
<reference evidence="4" key="1">
    <citation type="submission" date="2021-11" db="EMBL/GenBank/DDBJ databases">
        <authorList>
            <person name="Schell T."/>
        </authorList>
    </citation>
    <scope>NUCLEOTIDE SEQUENCE</scope>
    <source>
        <strain evidence="4">M5</strain>
    </source>
</reference>
<dbReference type="EMBL" id="CAKKLH010000190">
    <property type="protein sequence ID" value="CAH0105619.1"/>
    <property type="molecule type" value="Genomic_DNA"/>
</dbReference>
<name>A0A8J2WK68_9CRUS</name>